<reference evidence="3 4" key="1">
    <citation type="submission" date="2022-04" db="EMBL/GenBank/DDBJ databases">
        <title>Chromosome-level reference genomes for two strains of Caenorhabditis briggsae: an improved platform for comparative genomics.</title>
        <authorList>
            <person name="Stevens L."/>
            <person name="Andersen E."/>
        </authorList>
    </citation>
    <scope>NUCLEOTIDE SEQUENCE [LARGE SCALE GENOMIC DNA]</scope>
    <source>
        <strain evidence="3">VX34</strain>
        <tissue evidence="3">Whole-organism</tissue>
    </source>
</reference>
<evidence type="ECO:0000256" key="2">
    <source>
        <dbReference type="SAM" id="SignalP"/>
    </source>
</evidence>
<dbReference type="EMBL" id="CP092623">
    <property type="protein sequence ID" value="UMM26858.1"/>
    <property type="molecule type" value="Genomic_DNA"/>
</dbReference>
<feature type="compositionally biased region" description="Basic and acidic residues" evidence="1">
    <location>
        <begin position="121"/>
        <end position="131"/>
    </location>
</feature>
<gene>
    <name evidence="3" type="ORF">L5515_010392</name>
</gene>
<feature type="compositionally biased region" description="Low complexity" evidence="1">
    <location>
        <begin position="189"/>
        <end position="203"/>
    </location>
</feature>
<evidence type="ECO:0000313" key="4">
    <source>
        <dbReference type="Proteomes" id="UP000829354"/>
    </source>
</evidence>
<sequence>MRSIKFLLLLFLMAEIQGSMDDGSGDAFYPDDVAIEGSGAPPHNISTIAEEPREGEASGGPMIPPHPNEGSGFEYGGSGDPGPDFEGSGKPEHPQTAEPLPPVIDDLITGIPEESTMPPKDPAEFQTHEAEQEPEEGPTGPTTPFDIDNLETGVPEGPTKEPYMPKPVTKPKPGSNQSEEGVTDGYYSSGGTDFTDFTDGGSSEMPMESIPPVHWTKSTPRDFTISQKIDQNSPGYQQLLHMLEDLGHRRKQEDIVQATMTDFYVSRAASLMDTIDNSFTNVAISNITMAQEYVKGLLEDSSVSVRNAYTEIVKLTKEPSFYYIPKRQRYLMVHKIVTDMDKSAQQEMLALNKQAKTYCRNANVDTPPYSLGNIFGNMLANGAVLTK</sequence>
<keyword evidence="4" id="KW-1185">Reference proteome</keyword>
<organism evidence="3 4">
    <name type="scientific">Caenorhabditis briggsae</name>
    <dbReference type="NCBI Taxonomy" id="6238"/>
    <lineage>
        <taxon>Eukaryota</taxon>
        <taxon>Metazoa</taxon>
        <taxon>Ecdysozoa</taxon>
        <taxon>Nematoda</taxon>
        <taxon>Chromadorea</taxon>
        <taxon>Rhabditida</taxon>
        <taxon>Rhabditina</taxon>
        <taxon>Rhabditomorpha</taxon>
        <taxon>Rhabditoidea</taxon>
        <taxon>Rhabditidae</taxon>
        <taxon>Peloderinae</taxon>
        <taxon>Caenorhabditis</taxon>
    </lineage>
</organism>
<name>A0AAE9EQS5_CAEBR</name>
<proteinExistence type="predicted"/>
<keyword evidence="2" id="KW-0732">Signal</keyword>
<feature type="region of interest" description="Disordered" evidence="1">
    <location>
        <begin position="34"/>
        <end position="215"/>
    </location>
</feature>
<feature type="signal peptide" evidence="2">
    <location>
        <begin position="1"/>
        <end position="18"/>
    </location>
</feature>
<dbReference type="AlphaFoldDB" id="A0AAE9EQS5"/>
<dbReference type="Proteomes" id="UP000829354">
    <property type="component" value="Chromosome IV"/>
</dbReference>
<evidence type="ECO:0000313" key="3">
    <source>
        <dbReference type="EMBL" id="UMM26858.1"/>
    </source>
</evidence>
<protein>
    <submittedName>
        <fullName evidence="3">Uncharacterized protein</fullName>
    </submittedName>
</protein>
<accession>A0AAE9EQS5</accession>
<feature type="chain" id="PRO_5042018343" evidence="2">
    <location>
        <begin position="19"/>
        <end position="387"/>
    </location>
</feature>
<evidence type="ECO:0000256" key="1">
    <source>
        <dbReference type="SAM" id="MobiDB-lite"/>
    </source>
</evidence>